<evidence type="ECO:0000313" key="3">
    <source>
        <dbReference type="EMBL" id="KAK7746507.1"/>
    </source>
</evidence>
<feature type="compositionally biased region" description="Pro residues" evidence="1">
    <location>
        <begin position="256"/>
        <end position="277"/>
    </location>
</feature>
<accession>A0AAN9YKU7</accession>
<feature type="region of interest" description="Disordered" evidence="1">
    <location>
        <begin position="125"/>
        <end position="144"/>
    </location>
</feature>
<evidence type="ECO:0000256" key="1">
    <source>
        <dbReference type="SAM" id="MobiDB-lite"/>
    </source>
</evidence>
<name>A0AAN9YKU7_9PEZI</name>
<proteinExistence type="predicted"/>
<gene>
    <name evidence="3" type="ORF">SLS53_002466</name>
</gene>
<reference evidence="3 4" key="1">
    <citation type="journal article" date="2023" name="PLoS ONE">
        <title>Cytospora paraplurivora sp. nov. isolated from orchards with fruit tree decline syndrome in Ontario, Canada.</title>
        <authorList>
            <person name="Ilyukhin E."/>
            <person name="Nguyen H.D.T."/>
            <person name="Castle A.J."/>
            <person name="Ellouze W."/>
        </authorList>
    </citation>
    <scope>NUCLEOTIDE SEQUENCE [LARGE SCALE GENOMIC DNA]</scope>
    <source>
        <strain evidence="3 4">FDS-564</strain>
    </source>
</reference>
<dbReference type="Proteomes" id="UP001320245">
    <property type="component" value="Unassembled WGS sequence"/>
</dbReference>
<keyword evidence="2" id="KW-0812">Transmembrane</keyword>
<organism evidence="3 4">
    <name type="scientific">Cytospora paraplurivora</name>
    <dbReference type="NCBI Taxonomy" id="2898453"/>
    <lineage>
        <taxon>Eukaryota</taxon>
        <taxon>Fungi</taxon>
        <taxon>Dikarya</taxon>
        <taxon>Ascomycota</taxon>
        <taxon>Pezizomycotina</taxon>
        <taxon>Sordariomycetes</taxon>
        <taxon>Sordariomycetidae</taxon>
        <taxon>Diaporthales</taxon>
        <taxon>Cytosporaceae</taxon>
        <taxon>Cytospora</taxon>
    </lineage>
</organism>
<keyword evidence="2" id="KW-0472">Membrane</keyword>
<feature type="transmembrane region" description="Helical" evidence="2">
    <location>
        <begin position="313"/>
        <end position="332"/>
    </location>
</feature>
<comment type="caution">
    <text evidence="3">The sequence shown here is derived from an EMBL/GenBank/DDBJ whole genome shotgun (WGS) entry which is preliminary data.</text>
</comment>
<evidence type="ECO:0000313" key="4">
    <source>
        <dbReference type="Proteomes" id="UP001320245"/>
    </source>
</evidence>
<dbReference type="EMBL" id="JAJSPL020000006">
    <property type="protein sequence ID" value="KAK7746507.1"/>
    <property type="molecule type" value="Genomic_DNA"/>
</dbReference>
<protein>
    <submittedName>
        <fullName evidence="3">Uncharacterized protein</fullName>
    </submittedName>
</protein>
<dbReference type="AlphaFoldDB" id="A0AAN9YKU7"/>
<feature type="region of interest" description="Disordered" evidence="1">
    <location>
        <begin position="256"/>
        <end position="281"/>
    </location>
</feature>
<evidence type="ECO:0000256" key="2">
    <source>
        <dbReference type="SAM" id="Phobius"/>
    </source>
</evidence>
<keyword evidence="4" id="KW-1185">Reference proteome</keyword>
<sequence length="333" mass="35461">MKSPVLATIGGLAVLGHAQQPTLHAANVSSALAPRPQESSGAPANVTIDVAGVNVQAKPEVVKESSGSPANATIAVANVNVQTKAIIAPVPLPTTVTTTYTPDYRATCRATVIAGYTRTFCNTPEPTQRGPLRRPHGSVHEYVPEDDISENPRIVIDPERACHRGYSCQPDGGHKSHGDVYRSRDDVEKCRHNCRRDDRDCHTVIEIVFTQFDPGFYGLFREFVTFAHANAIAIAYNFHNFCIWVRVVASAPVPPPVPPPAAPPAAPPAPPPVPSPAAQPVQPYHKCPAGMHPCPHRNGTILPPTVTRAGAGYVQPVAGMAMVIAGVFGMLMV</sequence>
<keyword evidence="2" id="KW-1133">Transmembrane helix</keyword>